<organism evidence="3">
    <name type="scientific">Rhodopseudomonas palustris (strain BisA53)</name>
    <dbReference type="NCBI Taxonomy" id="316055"/>
    <lineage>
        <taxon>Bacteria</taxon>
        <taxon>Pseudomonadati</taxon>
        <taxon>Pseudomonadota</taxon>
        <taxon>Alphaproteobacteria</taxon>
        <taxon>Hyphomicrobiales</taxon>
        <taxon>Nitrobacteraceae</taxon>
        <taxon>Rhodopseudomonas</taxon>
    </lineage>
</organism>
<dbReference type="KEGG" id="rpe:RPE_2371"/>
<accession>Q07P23</accession>
<dbReference type="eggNOG" id="ENOG5030VKY">
    <property type="taxonomic scope" value="Bacteria"/>
</dbReference>
<feature type="region of interest" description="Disordered" evidence="1">
    <location>
        <begin position="148"/>
        <end position="168"/>
    </location>
</feature>
<feature type="signal peptide" evidence="2">
    <location>
        <begin position="1"/>
        <end position="25"/>
    </location>
</feature>
<dbReference type="EMBL" id="CP000463">
    <property type="protein sequence ID" value="ABJ06311.1"/>
    <property type="molecule type" value="Genomic_DNA"/>
</dbReference>
<dbReference type="STRING" id="316055.RPE_2371"/>
<protein>
    <submittedName>
        <fullName evidence="3">Uncharacterized protein</fullName>
    </submittedName>
</protein>
<name>Q07P23_RHOP5</name>
<dbReference type="AlphaFoldDB" id="Q07P23"/>
<proteinExistence type="predicted"/>
<feature type="chain" id="PRO_5004166319" evidence="2">
    <location>
        <begin position="26"/>
        <end position="168"/>
    </location>
</feature>
<feature type="compositionally biased region" description="Basic residues" evidence="1">
    <location>
        <begin position="150"/>
        <end position="168"/>
    </location>
</feature>
<reference evidence="3" key="1">
    <citation type="submission" date="2006-09" db="EMBL/GenBank/DDBJ databases">
        <title>Complete sequence of Rhodopseudomonas palustris BisA53.</title>
        <authorList>
            <consortium name="US DOE Joint Genome Institute"/>
            <person name="Copeland A."/>
            <person name="Lucas S."/>
            <person name="Lapidus A."/>
            <person name="Barry K."/>
            <person name="Detter J.C."/>
            <person name="Glavina del Rio T."/>
            <person name="Hammon N."/>
            <person name="Israni S."/>
            <person name="Dalin E."/>
            <person name="Tice H."/>
            <person name="Pitluck S."/>
            <person name="Chain P."/>
            <person name="Malfatti S."/>
            <person name="Shin M."/>
            <person name="Vergez L."/>
            <person name="Schmutz J."/>
            <person name="Larimer F."/>
            <person name="Land M."/>
            <person name="Hauser L."/>
            <person name="Pelletier D.A."/>
            <person name="Kyrpides N."/>
            <person name="Kim E."/>
            <person name="Harwood C.S."/>
            <person name="Oda Y."/>
            <person name="Richardson P."/>
        </authorList>
    </citation>
    <scope>NUCLEOTIDE SEQUENCE [LARGE SCALE GENOMIC DNA]</scope>
    <source>
        <strain evidence="3">BisA53</strain>
    </source>
</reference>
<evidence type="ECO:0000256" key="2">
    <source>
        <dbReference type="SAM" id="SignalP"/>
    </source>
</evidence>
<sequence length="168" mass="18403">MRQSFLTGLAAVAALVTVSAAPAMACGGGFFASGCSPCGQAYVAPPPCGGPAYGGDYGYGIEAEYERLPDPSPQYFYVDQGPTYSGPGMFAPRPYYREATVSRWSGYGYRHRAHHRSFQGWNGQQRFYGAARSNVRYGHVSRQSYGPRYGAHRMAPRGYAPRRGHHPY</sequence>
<dbReference type="OrthoDB" id="8130162at2"/>
<dbReference type="HOGENOM" id="CLU_132502_0_0_5"/>
<evidence type="ECO:0000256" key="1">
    <source>
        <dbReference type="SAM" id="MobiDB-lite"/>
    </source>
</evidence>
<dbReference type="PROSITE" id="PS51257">
    <property type="entry name" value="PROKAR_LIPOPROTEIN"/>
    <property type="match status" value="1"/>
</dbReference>
<keyword evidence="2" id="KW-0732">Signal</keyword>
<evidence type="ECO:0000313" key="3">
    <source>
        <dbReference type="EMBL" id="ABJ06311.1"/>
    </source>
</evidence>
<gene>
    <name evidence="3" type="ordered locus">RPE_2371</name>
</gene>